<dbReference type="EMBL" id="FZNN01000029">
    <property type="protein sequence ID" value="SNR81383.1"/>
    <property type="molecule type" value="Genomic_DNA"/>
</dbReference>
<proteinExistence type="predicted"/>
<name>A0A238ZF76_9RHOB</name>
<accession>A0A238ZF76</accession>
<organism evidence="1 2">
    <name type="scientific">Puniceibacterium sediminis</name>
    <dbReference type="NCBI Taxonomy" id="1608407"/>
    <lineage>
        <taxon>Bacteria</taxon>
        <taxon>Pseudomonadati</taxon>
        <taxon>Pseudomonadota</taxon>
        <taxon>Alphaproteobacteria</taxon>
        <taxon>Rhodobacterales</taxon>
        <taxon>Paracoccaceae</taxon>
        <taxon>Puniceibacterium</taxon>
    </lineage>
</organism>
<gene>
    <name evidence="1" type="ORF">SAMN06265370_12925</name>
</gene>
<evidence type="ECO:0000313" key="2">
    <source>
        <dbReference type="Proteomes" id="UP000198417"/>
    </source>
</evidence>
<protein>
    <submittedName>
        <fullName evidence="1">Aminoglycoside phosphotransferase family enzyme</fullName>
    </submittedName>
</protein>
<dbReference type="GO" id="GO:0016740">
    <property type="term" value="F:transferase activity"/>
    <property type="evidence" value="ECO:0007669"/>
    <property type="project" value="UniProtKB-KW"/>
</dbReference>
<reference evidence="1 2" key="1">
    <citation type="submission" date="2017-06" db="EMBL/GenBank/DDBJ databases">
        <authorList>
            <person name="Kim H.J."/>
            <person name="Triplett B.A."/>
        </authorList>
    </citation>
    <scope>NUCLEOTIDE SEQUENCE [LARGE SCALE GENOMIC DNA]</scope>
    <source>
        <strain evidence="1 2">DSM 29052</strain>
    </source>
</reference>
<evidence type="ECO:0000313" key="1">
    <source>
        <dbReference type="EMBL" id="SNR81383.1"/>
    </source>
</evidence>
<dbReference type="Proteomes" id="UP000198417">
    <property type="component" value="Unassembled WGS sequence"/>
</dbReference>
<keyword evidence="1" id="KW-0808">Transferase</keyword>
<sequence length="341" mass="39231">MSRNSAQKAPDTPSQILRLLEQEYPSAQSVTITETSKSWIYITAQFVFKLKKQVRDDLQDLTSLRARHDNTLTEIDLNRRLAPQIYLGAIRVAENADGGLCLGGPGHTRDWLVKMKRLPASRMLDVLMAKHETEPAVMLPVMDRLTTELVAFYRDAPATNLRAEELTTILQDQQEMNRATLLHPQFAALHARFNVVFTAYETMFDRFFSQLVTRAEAGWIRECHGDLRPEHICLSDPPVVFDCLEFNRNLRLVDPFSEIMFLGLECDLLGAEWIKPYLIKALETGLQNWPDPELLRFYEVIHALLRARLCLAHLLVPKPRKPKKWMPLGLRYLEVAERALL</sequence>
<dbReference type="AlphaFoldDB" id="A0A238ZF76"/>
<dbReference type="SUPFAM" id="SSF56112">
    <property type="entry name" value="Protein kinase-like (PK-like)"/>
    <property type="match status" value="1"/>
</dbReference>
<keyword evidence="2" id="KW-1185">Reference proteome</keyword>
<dbReference type="InterPro" id="IPR011009">
    <property type="entry name" value="Kinase-like_dom_sf"/>
</dbReference>